<feature type="transmembrane region" description="Helical" evidence="1">
    <location>
        <begin position="48"/>
        <end position="67"/>
    </location>
</feature>
<dbReference type="RefSeq" id="WP_076725606.1">
    <property type="nucleotide sequence ID" value="NZ_JABWTC010000024.1"/>
</dbReference>
<dbReference type="AlphaFoldDB" id="A0A1V2DPT3"/>
<feature type="transmembrane region" description="Helical" evidence="1">
    <location>
        <begin position="274"/>
        <end position="293"/>
    </location>
</feature>
<dbReference type="STRING" id="135739.BTO32_15695"/>
<feature type="transmembrane region" description="Helical" evidence="1">
    <location>
        <begin position="150"/>
        <end position="172"/>
    </location>
</feature>
<keyword evidence="1" id="KW-0812">Transmembrane</keyword>
<keyword evidence="1" id="KW-1133">Transmembrane helix</keyword>
<dbReference type="GO" id="GO:0005886">
    <property type="term" value="C:plasma membrane"/>
    <property type="evidence" value="ECO:0007669"/>
    <property type="project" value="TreeGrafter"/>
</dbReference>
<accession>A0A1V2DPT3</accession>
<evidence type="ECO:0000256" key="1">
    <source>
        <dbReference type="SAM" id="Phobius"/>
    </source>
</evidence>
<feature type="transmembrane region" description="Helical" evidence="1">
    <location>
        <begin position="193"/>
        <end position="216"/>
    </location>
</feature>
<keyword evidence="1" id="KW-0472">Membrane</keyword>
<keyword evidence="3" id="KW-1185">Reference proteome</keyword>
<dbReference type="PANTHER" id="PTHR38684">
    <property type="entry name" value="PROTEIN AMPE"/>
    <property type="match status" value="1"/>
</dbReference>
<reference evidence="2 3" key="1">
    <citation type="submission" date="2016-12" db="EMBL/GenBank/DDBJ databases">
        <title>Marinobacter lutaoensis whole genome sequencing.</title>
        <authorList>
            <person name="Verma A."/>
            <person name="Krishnamurthi S."/>
        </authorList>
    </citation>
    <scope>NUCLEOTIDE SEQUENCE [LARGE SCALE GENOMIC DNA]</scope>
    <source>
        <strain evidence="2 3">T5054</strain>
    </source>
</reference>
<proteinExistence type="predicted"/>
<dbReference type="OrthoDB" id="9811967at2"/>
<feature type="transmembrane region" description="Helical" evidence="1">
    <location>
        <begin position="74"/>
        <end position="93"/>
    </location>
</feature>
<evidence type="ECO:0000313" key="2">
    <source>
        <dbReference type="EMBL" id="ONF42401.1"/>
    </source>
</evidence>
<dbReference type="Proteomes" id="UP000189339">
    <property type="component" value="Unassembled WGS sequence"/>
</dbReference>
<dbReference type="GO" id="GO:0046677">
    <property type="term" value="P:response to antibiotic"/>
    <property type="evidence" value="ECO:0007669"/>
    <property type="project" value="TreeGrafter"/>
</dbReference>
<name>A0A1V2DPT3_9GAMM</name>
<gene>
    <name evidence="2" type="ORF">BTO32_15695</name>
</gene>
<sequence length="295" mass="32548">MVLVVFLLAYLIRRRLDAVNRGVSEPVWRAWFQWGRVSRPGREHGIGRGLLLILVPAVAAGALEYLMRRAGLSLAVYPLEVLVLLLLMGTPGWRPALDAYAEAWARGDMQAAWHHVRDRLPPGERGAAVSPEAMHLSLCKAMLVTVFQRFFLVAFWFVVAGLPAAILARGLVALAEHWPQAAARPRFARLAEYAAWLPARLVSLTFGIAGDLAGWLKVARRALVSGRARLAEVLMVSANGALTGYALDPDRFSRLHPDEWPRFGGNSLSAIRDLLNRTMLVWLCLLALLVIAGQI</sequence>
<organism evidence="2 3">
    <name type="scientific">Marinobacter lutaoensis</name>
    <dbReference type="NCBI Taxonomy" id="135739"/>
    <lineage>
        <taxon>Bacteria</taxon>
        <taxon>Pseudomonadati</taxon>
        <taxon>Pseudomonadota</taxon>
        <taxon>Gammaproteobacteria</taxon>
        <taxon>Pseudomonadales</taxon>
        <taxon>Marinobacteraceae</taxon>
        <taxon>Marinobacter</taxon>
    </lineage>
</organism>
<keyword evidence="2" id="KW-0418">Kinase</keyword>
<comment type="caution">
    <text evidence="2">The sequence shown here is derived from an EMBL/GenBank/DDBJ whole genome shotgun (WGS) entry which is preliminary data.</text>
</comment>
<dbReference type="PANTHER" id="PTHR38684:SF1">
    <property type="entry name" value="PROTEIN AMPE"/>
    <property type="match status" value="1"/>
</dbReference>
<dbReference type="EMBL" id="MSCW01000010">
    <property type="protein sequence ID" value="ONF42401.1"/>
    <property type="molecule type" value="Genomic_DNA"/>
</dbReference>
<keyword evidence="2" id="KW-0808">Transferase</keyword>
<evidence type="ECO:0000313" key="3">
    <source>
        <dbReference type="Proteomes" id="UP000189339"/>
    </source>
</evidence>
<dbReference type="InterPro" id="IPR052966">
    <property type="entry name" value="Beta-lactamase_Reg"/>
</dbReference>
<dbReference type="GO" id="GO:0016301">
    <property type="term" value="F:kinase activity"/>
    <property type="evidence" value="ECO:0007669"/>
    <property type="project" value="UniProtKB-KW"/>
</dbReference>
<protein>
    <submittedName>
        <fullName evidence="2">Histidine kinase</fullName>
    </submittedName>
</protein>